<evidence type="ECO:0000313" key="3">
    <source>
        <dbReference type="WBParaSite" id="EN70_416"/>
    </source>
</evidence>
<evidence type="ECO:0000256" key="1">
    <source>
        <dbReference type="SAM" id="MobiDB-lite"/>
    </source>
</evidence>
<accession>A0A1I7VMF5</accession>
<keyword evidence="2" id="KW-1185">Reference proteome</keyword>
<name>A0A1I7VMF5_LOALO</name>
<sequence>MADLIDIDDDQRRNGPCILYDASWAVWSEREFPEEARMDGCQKAERSDMNLPKEEGRKEEWHRSMMI</sequence>
<organism evidence="2 3">
    <name type="scientific">Loa loa</name>
    <name type="common">Eye worm</name>
    <name type="synonym">Filaria loa</name>
    <dbReference type="NCBI Taxonomy" id="7209"/>
    <lineage>
        <taxon>Eukaryota</taxon>
        <taxon>Metazoa</taxon>
        <taxon>Ecdysozoa</taxon>
        <taxon>Nematoda</taxon>
        <taxon>Chromadorea</taxon>
        <taxon>Rhabditida</taxon>
        <taxon>Spirurina</taxon>
        <taxon>Spiruromorpha</taxon>
        <taxon>Filarioidea</taxon>
        <taxon>Onchocercidae</taxon>
        <taxon>Loa</taxon>
    </lineage>
</organism>
<dbReference type="WBParaSite" id="EN70_416">
    <property type="protein sequence ID" value="EN70_416"/>
    <property type="gene ID" value="EN70_416"/>
</dbReference>
<dbReference type="AlphaFoldDB" id="A0A1I7VMF5"/>
<reference evidence="2" key="1">
    <citation type="submission" date="2012-04" db="EMBL/GenBank/DDBJ databases">
        <title>The Genome Sequence of Loa loa.</title>
        <authorList>
            <consortium name="The Broad Institute Genome Sequencing Platform"/>
            <consortium name="Broad Institute Genome Sequencing Center for Infectious Disease"/>
            <person name="Nutman T.B."/>
            <person name="Fink D.L."/>
            <person name="Russ C."/>
            <person name="Young S."/>
            <person name="Zeng Q."/>
            <person name="Gargeya S."/>
            <person name="Alvarado L."/>
            <person name="Berlin A."/>
            <person name="Chapman S.B."/>
            <person name="Chen Z."/>
            <person name="Freedman E."/>
            <person name="Gellesch M."/>
            <person name="Goldberg J."/>
            <person name="Griggs A."/>
            <person name="Gujja S."/>
            <person name="Heilman E.R."/>
            <person name="Heiman D."/>
            <person name="Howarth C."/>
            <person name="Mehta T."/>
            <person name="Neiman D."/>
            <person name="Pearson M."/>
            <person name="Roberts A."/>
            <person name="Saif S."/>
            <person name="Shea T."/>
            <person name="Shenoy N."/>
            <person name="Sisk P."/>
            <person name="Stolte C."/>
            <person name="Sykes S."/>
            <person name="White J."/>
            <person name="Yandava C."/>
            <person name="Haas B."/>
            <person name="Henn M.R."/>
            <person name="Nusbaum C."/>
            <person name="Birren B."/>
        </authorList>
    </citation>
    <scope>NUCLEOTIDE SEQUENCE [LARGE SCALE GENOMIC DNA]</scope>
</reference>
<feature type="region of interest" description="Disordered" evidence="1">
    <location>
        <begin position="36"/>
        <end position="67"/>
    </location>
</feature>
<reference evidence="3" key="2">
    <citation type="submission" date="2016-11" db="UniProtKB">
        <authorList>
            <consortium name="WormBaseParasite"/>
        </authorList>
    </citation>
    <scope>IDENTIFICATION</scope>
</reference>
<dbReference type="Proteomes" id="UP000095285">
    <property type="component" value="Unassembled WGS sequence"/>
</dbReference>
<evidence type="ECO:0000313" key="2">
    <source>
        <dbReference type="Proteomes" id="UP000095285"/>
    </source>
</evidence>
<protein>
    <submittedName>
        <fullName evidence="3">Retrotransposon protein</fullName>
    </submittedName>
</protein>
<proteinExistence type="predicted"/>